<gene>
    <name evidence="2" type="ORF">PIB30_051402</name>
</gene>
<comment type="caution">
    <text evidence="2">The sequence shown here is derived from an EMBL/GenBank/DDBJ whole genome shotgun (WGS) entry which is preliminary data.</text>
</comment>
<feature type="compositionally biased region" description="Polar residues" evidence="1">
    <location>
        <begin position="64"/>
        <end position="91"/>
    </location>
</feature>
<name>A0ABU6VH43_9FABA</name>
<keyword evidence="3" id="KW-1185">Reference proteome</keyword>
<feature type="region of interest" description="Disordered" evidence="1">
    <location>
        <begin position="64"/>
        <end position="93"/>
    </location>
</feature>
<evidence type="ECO:0000313" key="3">
    <source>
        <dbReference type="Proteomes" id="UP001341840"/>
    </source>
</evidence>
<accession>A0ABU6VH43</accession>
<proteinExistence type="predicted"/>
<organism evidence="2 3">
    <name type="scientific">Stylosanthes scabra</name>
    <dbReference type="NCBI Taxonomy" id="79078"/>
    <lineage>
        <taxon>Eukaryota</taxon>
        <taxon>Viridiplantae</taxon>
        <taxon>Streptophyta</taxon>
        <taxon>Embryophyta</taxon>
        <taxon>Tracheophyta</taxon>
        <taxon>Spermatophyta</taxon>
        <taxon>Magnoliopsida</taxon>
        <taxon>eudicotyledons</taxon>
        <taxon>Gunneridae</taxon>
        <taxon>Pentapetalae</taxon>
        <taxon>rosids</taxon>
        <taxon>fabids</taxon>
        <taxon>Fabales</taxon>
        <taxon>Fabaceae</taxon>
        <taxon>Papilionoideae</taxon>
        <taxon>50 kb inversion clade</taxon>
        <taxon>dalbergioids sensu lato</taxon>
        <taxon>Dalbergieae</taxon>
        <taxon>Pterocarpus clade</taxon>
        <taxon>Stylosanthes</taxon>
    </lineage>
</organism>
<dbReference type="Proteomes" id="UP001341840">
    <property type="component" value="Unassembled WGS sequence"/>
</dbReference>
<reference evidence="2 3" key="1">
    <citation type="journal article" date="2023" name="Plants (Basel)">
        <title>Bridging the Gap: Combining Genomics and Transcriptomics Approaches to Understand Stylosanthes scabra, an Orphan Legume from the Brazilian Caatinga.</title>
        <authorList>
            <person name="Ferreira-Neto J.R.C."/>
            <person name="da Silva M.D."/>
            <person name="Binneck E."/>
            <person name="de Melo N.F."/>
            <person name="da Silva R.H."/>
            <person name="de Melo A.L.T.M."/>
            <person name="Pandolfi V."/>
            <person name="Bustamante F.O."/>
            <person name="Brasileiro-Vidal A.C."/>
            <person name="Benko-Iseppon A.M."/>
        </authorList>
    </citation>
    <scope>NUCLEOTIDE SEQUENCE [LARGE SCALE GENOMIC DNA]</scope>
    <source>
        <tissue evidence="2">Leaves</tissue>
    </source>
</reference>
<dbReference type="EMBL" id="JASCZI010151398">
    <property type="protein sequence ID" value="MED6172581.1"/>
    <property type="molecule type" value="Genomic_DNA"/>
</dbReference>
<protein>
    <submittedName>
        <fullName evidence="2">Uncharacterized protein</fullName>
    </submittedName>
</protein>
<evidence type="ECO:0000313" key="2">
    <source>
        <dbReference type="EMBL" id="MED6172581.1"/>
    </source>
</evidence>
<sequence length="164" mass="18274">MGRGYPIIRPDQNKTDLFGFIPDRHSQNQACRPPRCCSSPPQVPRLLLFLTGAESSRCFVFTQPSPGSTPHTQPRNTPTHPYFLSSSTTTEPWPPLTTAPPLSRVSHPPPPFSPPLLSTSSQVLKWSFKMVRSCVNEDTMVGSCWNPSSDTSIQDDIMVEIFFL</sequence>
<evidence type="ECO:0000256" key="1">
    <source>
        <dbReference type="SAM" id="MobiDB-lite"/>
    </source>
</evidence>